<dbReference type="AlphaFoldDB" id="A0A1M6JP39"/>
<dbReference type="STRING" id="570521.SAMN04488508_109171"/>
<evidence type="ECO:0000313" key="2">
    <source>
        <dbReference type="Proteomes" id="UP000184432"/>
    </source>
</evidence>
<name>A0A1M6JP39_9FLAO</name>
<keyword evidence="2" id="KW-1185">Reference proteome</keyword>
<organism evidence="1 2">
    <name type="scientific">Aquimarina spongiae</name>
    <dbReference type="NCBI Taxonomy" id="570521"/>
    <lineage>
        <taxon>Bacteria</taxon>
        <taxon>Pseudomonadati</taxon>
        <taxon>Bacteroidota</taxon>
        <taxon>Flavobacteriia</taxon>
        <taxon>Flavobacteriales</taxon>
        <taxon>Flavobacteriaceae</taxon>
        <taxon>Aquimarina</taxon>
    </lineage>
</organism>
<proteinExistence type="predicted"/>
<dbReference type="EMBL" id="FQYP01000009">
    <property type="protein sequence ID" value="SHJ48487.1"/>
    <property type="molecule type" value="Genomic_DNA"/>
</dbReference>
<gene>
    <name evidence="1" type="ORF">SAMN04488508_109171</name>
</gene>
<evidence type="ECO:0000313" key="1">
    <source>
        <dbReference type="EMBL" id="SHJ48487.1"/>
    </source>
</evidence>
<reference evidence="2" key="1">
    <citation type="submission" date="2016-11" db="EMBL/GenBank/DDBJ databases">
        <authorList>
            <person name="Varghese N."/>
            <person name="Submissions S."/>
        </authorList>
    </citation>
    <scope>NUCLEOTIDE SEQUENCE [LARGE SCALE GENOMIC DNA]</scope>
    <source>
        <strain evidence="2">DSM 22623</strain>
    </source>
</reference>
<protein>
    <submittedName>
        <fullName evidence="1">Uncharacterized protein</fullName>
    </submittedName>
</protein>
<accession>A0A1M6JP39</accession>
<sequence>MGGYSILYYYVSIKNNKEELGKVILAVKGFIGVPKAFCRASVQCDFL</sequence>
<dbReference type="Proteomes" id="UP000184432">
    <property type="component" value="Unassembled WGS sequence"/>
</dbReference>